<comment type="similarity">
    <text evidence="1">Belongs to the LysR transcriptional regulatory family.</text>
</comment>
<organism evidence="6 7">
    <name type="scientific">Parendozoicomonas haliclonae</name>
    <dbReference type="NCBI Taxonomy" id="1960125"/>
    <lineage>
        <taxon>Bacteria</taxon>
        <taxon>Pseudomonadati</taxon>
        <taxon>Pseudomonadota</taxon>
        <taxon>Gammaproteobacteria</taxon>
        <taxon>Oceanospirillales</taxon>
        <taxon>Endozoicomonadaceae</taxon>
        <taxon>Parendozoicomonas</taxon>
    </lineage>
</organism>
<dbReference type="PROSITE" id="PS50931">
    <property type="entry name" value="HTH_LYSR"/>
    <property type="match status" value="1"/>
</dbReference>
<keyword evidence="2" id="KW-0805">Transcription regulation</keyword>
<dbReference type="PANTHER" id="PTHR30126">
    <property type="entry name" value="HTH-TYPE TRANSCRIPTIONAL REGULATOR"/>
    <property type="match status" value="1"/>
</dbReference>
<dbReference type="SUPFAM" id="SSF46785">
    <property type="entry name" value="Winged helix' DNA-binding domain"/>
    <property type="match status" value="1"/>
</dbReference>
<evidence type="ECO:0000256" key="4">
    <source>
        <dbReference type="ARBA" id="ARBA00023163"/>
    </source>
</evidence>
<dbReference type="FunFam" id="1.10.10.10:FF:000001">
    <property type="entry name" value="LysR family transcriptional regulator"/>
    <property type="match status" value="1"/>
</dbReference>
<evidence type="ECO:0000313" key="6">
    <source>
        <dbReference type="EMBL" id="SMA48446.1"/>
    </source>
</evidence>
<dbReference type="PRINTS" id="PR00039">
    <property type="entry name" value="HTHLYSR"/>
</dbReference>
<name>A0A1X7ALG7_9GAMM</name>
<dbReference type="InterPro" id="IPR000847">
    <property type="entry name" value="LysR_HTH_N"/>
</dbReference>
<evidence type="ECO:0000256" key="2">
    <source>
        <dbReference type="ARBA" id="ARBA00023015"/>
    </source>
</evidence>
<accession>A0A1X7ALG7</accession>
<evidence type="ECO:0000259" key="5">
    <source>
        <dbReference type="PROSITE" id="PS50931"/>
    </source>
</evidence>
<dbReference type="OrthoDB" id="5289754at2"/>
<keyword evidence="3" id="KW-0238">DNA-binding</keyword>
<dbReference type="InterPro" id="IPR005119">
    <property type="entry name" value="LysR_subst-bd"/>
</dbReference>
<evidence type="ECO:0000313" key="7">
    <source>
        <dbReference type="Proteomes" id="UP000196573"/>
    </source>
</evidence>
<dbReference type="RefSeq" id="WP_087110821.1">
    <property type="nucleotide sequence ID" value="NZ_CBCSCN010000006.1"/>
</dbReference>
<dbReference type="Pfam" id="PF03466">
    <property type="entry name" value="LysR_substrate"/>
    <property type="match status" value="1"/>
</dbReference>
<dbReference type="InterPro" id="IPR036390">
    <property type="entry name" value="WH_DNA-bd_sf"/>
</dbReference>
<evidence type="ECO:0000256" key="3">
    <source>
        <dbReference type="ARBA" id="ARBA00023125"/>
    </source>
</evidence>
<dbReference type="GO" id="GO:0000976">
    <property type="term" value="F:transcription cis-regulatory region binding"/>
    <property type="evidence" value="ECO:0007669"/>
    <property type="project" value="TreeGrafter"/>
</dbReference>
<dbReference type="AlphaFoldDB" id="A0A1X7ALG7"/>
<sequence>MINLVWLNTFCTLIETGHFTRTAEKLAMTQPGVSQHIQKLESYLGHHLIQREGKRFHLTETGESVYKQGRQTLLQLNELETTLKVDDPFSGRCRIASPGSVGLKLYPKILDWQQSHPKLNINYTFASNLGIEQALEERKLDIGLITRPSSHSSITCVPIAREQLCLVTSSQVTDISWESLLKLGYIDHPDGAHHASLLLGANYPEFHETGQFEQKGFSNQIAMILQPVARNLGFTVLPAHAVAAFPDQHLITSHNLITPVEEVIYLAKRQWDNQPARITHLIGLIEQELS</sequence>
<proteinExistence type="inferred from homology"/>
<protein>
    <submittedName>
        <fullName evidence="6">HTH-type transcriptional regulator CysL</fullName>
    </submittedName>
</protein>
<dbReference type="Gene3D" id="1.10.10.10">
    <property type="entry name" value="Winged helix-like DNA-binding domain superfamily/Winged helix DNA-binding domain"/>
    <property type="match status" value="1"/>
</dbReference>
<evidence type="ECO:0000256" key="1">
    <source>
        <dbReference type="ARBA" id="ARBA00009437"/>
    </source>
</evidence>
<keyword evidence="4" id="KW-0804">Transcription</keyword>
<dbReference type="Pfam" id="PF00126">
    <property type="entry name" value="HTH_1"/>
    <property type="match status" value="1"/>
</dbReference>
<keyword evidence="7" id="KW-1185">Reference proteome</keyword>
<dbReference type="EMBL" id="FWPT01000006">
    <property type="protein sequence ID" value="SMA48446.1"/>
    <property type="molecule type" value="Genomic_DNA"/>
</dbReference>
<dbReference type="InterPro" id="IPR036388">
    <property type="entry name" value="WH-like_DNA-bd_sf"/>
</dbReference>
<gene>
    <name evidence="6" type="primary">cysL_1</name>
    <name evidence="6" type="ORF">EHSB41UT_02744</name>
</gene>
<feature type="domain" description="HTH lysR-type" evidence="5">
    <location>
        <begin position="2"/>
        <end position="59"/>
    </location>
</feature>
<reference evidence="6 7" key="1">
    <citation type="submission" date="2017-03" db="EMBL/GenBank/DDBJ databases">
        <authorList>
            <person name="Afonso C.L."/>
            <person name="Miller P.J."/>
            <person name="Scott M.A."/>
            <person name="Spackman E."/>
            <person name="Goraichik I."/>
            <person name="Dimitrov K.M."/>
            <person name="Suarez D.L."/>
            <person name="Swayne D.E."/>
        </authorList>
    </citation>
    <scope>NUCLEOTIDE SEQUENCE [LARGE SCALE GENOMIC DNA]</scope>
    <source>
        <strain evidence="6">SB41UT1</strain>
    </source>
</reference>
<dbReference type="Gene3D" id="3.40.190.10">
    <property type="entry name" value="Periplasmic binding protein-like II"/>
    <property type="match status" value="2"/>
</dbReference>
<dbReference type="Proteomes" id="UP000196573">
    <property type="component" value="Unassembled WGS sequence"/>
</dbReference>
<dbReference type="CDD" id="cd05466">
    <property type="entry name" value="PBP2_LTTR_substrate"/>
    <property type="match status" value="1"/>
</dbReference>
<dbReference type="PANTHER" id="PTHR30126:SF99">
    <property type="entry name" value="TRANSCRIPTIONAL REGULATOR LYSR FAMILY"/>
    <property type="match status" value="1"/>
</dbReference>
<dbReference type="GO" id="GO:0003700">
    <property type="term" value="F:DNA-binding transcription factor activity"/>
    <property type="evidence" value="ECO:0007669"/>
    <property type="project" value="InterPro"/>
</dbReference>
<dbReference type="SUPFAM" id="SSF53850">
    <property type="entry name" value="Periplasmic binding protein-like II"/>
    <property type="match status" value="1"/>
</dbReference>